<evidence type="ECO:0000313" key="1">
    <source>
        <dbReference type="EMBL" id="CAE7663460.1"/>
    </source>
</evidence>
<dbReference type="EMBL" id="CAJNIZ010043578">
    <property type="protein sequence ID" value="CAE7663460.1"/>
    <property type="molecule type" value="Genomic_DNA"/>
</dbReference>
<reference evidence="1" key="1">
    <citation type="submission" date="2021-02" db="EMBL/GenBank/DDBJ databases">
        <authorList>
            <person name="Dougan E. K."/>
            <person name="Rhodes N."/>
            <person name="Thang M."/>
            <person name="Chan C."/>
        </authorList>
    </citation>
    <scope>NUCLEOTIDE SEQUENCE</scope>
</reference>
<evidence type="ECO:0008006" key="3">
    <source>
        <dbReference type="Google" id="ProtNLM"/>
    </source>
</evidence>
<gene>
    <name evidence="1" type="ORF">SPIL2461_LOCUS18084</name>
</gene>
<name>A0A812VYH7_SYMPI</name>
<comment type="caution">
    <text evidence="1">The sequence shown here is derived from an EMBL/GenBank/DDBJ whole genome shotgun (WGS) entry which is preliminary data.</text>
</comment>
<evidence type="ECO:0000313" key="2">
    <source>
        <dbReference type="Proteomes" id="UP000649617"/>
    </source>
</evidence>
<feature type="non-terminal residue" evidence="1">
    <location>
        <position position="111"/>
    </location>
</feature>
<dbReference type="OrthoDB" id="10006218at2759"/>
<proteinExistence type="predicted"/>
<organism evidence="1 2">
    <name type="scientific">Symbiodinium pilosum</name>
    <name type="common">Dinoflagellate</name>
    <dbReference type="NCBI Taxonomy" id="2952"/>
    <lineage>
        <taxon>Eukaryota</taxon>
        <taxon>Sar</taxon>
        <taxon>Alveolata</taxon>
        <taxon>Dinophyceae</taxon>
        <taxon>Suessiales</taxon>
        <taxon>Symbiodiniaceae</taxon>
        <taxon>Symbiodinium</taxon>
    </lineage>
</organism>
<sequence>VMQHDANYAHKARVSYTTEAWNFTRWITDMGLHSKFNDILLKIDIEGAEYVLIPELFKSRTMCRITWLTVEWHEERHGFTPDSKQIAMRKNIKEDLQKFCPGQKIRYFDWV</sequence>
<keyword evidence="2" id="KW-1185">Reference proteome</keyword>
<dbReference type="AlphaFoldDB" id="A0A812VYH7"/>
<dbReference type="Proteomes" id="UP000649617">
    <property type="component" value="Unassembled WGS sequence"/>
</dbReference>
<accession>A0A812VYH7</accession>
<protein>
    <recommendedName>
        <fullName evidence="3">Methyltransferase FkbM domain-containing protein</fullName>
    </recommendedName>
</protein>